<evidence type="ECO:0000313" key="2">
    <source>
        <dbReference type="Proteomes" id="UP000824681"/>
    </source>
</evidence>
<keyword evidence="2" id="KW-1185">Reference proteome</keyword>
<name>A0ABX8TTP6_9ACTN</name>
<accession>A0ABX8TTP6</accession>
<gene>
    <name evidence="1" type="ORF">Nocox_01500</name>
</gene>
<sequence>MSEKRAGSGAVELDRQRLAHIRGLADSLILELDQAPNLDHRFADALRWVQSAGAGAGRYGSYYAFAREFDESLTLARELASELASNADLGSAYNLARAVARELDFVCACAGFTASEATDALTYPFCSALSAAFEASNAIAEELREHWVLKADDEVTGGRTRESTVSRVSEHLIRVELWLLPDRYRARFANEFCGELQALAEAKATRALQVMYALQQLRRVCQLRAALRAPDQPRFYRTYRLMCWILAAESRTWGLLGPLMAFAIVNVFLEQGWGSAFYTLPAVVAVNAGVERLRKHWGVKVKARRGERNSSGIQR</sequence>
<organism evidence="1 2">
    <name type="scientific">Nonomuraea coxensis DSM 45129</name>
    <dbReference type="NCBI Taxonomy" id="1122611"/>
    <lineage>
        <taxon>Bacteria</taxon>
        <taxon>Bacillati</taxon>
        <taxon>Actinomycetota</taxon>
        <taxon>Actinomycetes</taxon>
        <taxon>Streptosporangiales</taxon>
        <taxon>Streptosporangiaceae</taxon>
        <taxon>Nonomuraea</taxon>
    </lineage>
</organism>
<reference evidence="1 2" key="1">
    <citation type="journal article" date="2021" name="ACS Chem. Biol.">
        <title>Genomic-Led Discovery of a Novel Glycopeptide Antibiotic by Nonomuraea coxensis DSM 45129.</title>
        <authorList>
            <person name="Yushchuk O."/>
            <person name="Vior N.M."/>
            <person name="Andreo-Vidal A."/>
            <person name="Berini F."/>
            <person name="Ruckert C."/>
            <person name="Busche T."/>
            <person name="Binda E."/>
            <person name="Kalinowski J."/>
            <person name="Truman A.W."/>
            <person name="Marinelli F."/>
        </authorList>
    </citation>
    <scope>NUCLEOTIDE SEQUENCE [LARGE SCALE GENOMIC DNA]</scope>
    <source>
        <strain evidence="1 2">DSM 45129</strain>
    </source>
</reference>
<dbReference type="RefSeq" id="WP_020542537.1">
    <property type="nucleotide sequence ID" value="NZ_CP068985.1"/>
</dbReference>
<protein>
    <submittedName>
        <fullName evidence="1">Uncharacterized protein</fullName>
    </submittedName>
</protein>
<proteinExistence type="predicted"/>
<dbReference type="EMBL" id="CP068985">
    <property type="protein sequence ID" value="QYC37934.1"/>
    <property type="molecule type" value="Genomic_DNA"/>
</dbReference>
<evidence type="ECO:0000313" key="1">
    <source>
        <dbReference type="EMBL" id="QYC37934.1"/>
    </source>
</evidence>
<dbReference type="Proteomes" id="UP000824681">
    <property type="component" value="Chromosome"/>
</dbReference>